<evidence type="ECO:0000313" key="3">
    <source>
        <dbReference type="Proteomes" id="UP001596512"/>
    </source>
</evidence>
<sequence>MPQVRDRAREACARRTPVEVVTALAPLALAVERREAGRWLADVVRALLRTSPAALTAALSSPDRRTRRAAYAIAVETGLSTEHLLRAARTDPDLPVRILCADAAIRSTADREVISGLLTSGTAAIRAHALQALGDTGSAVAALPDRTAIVRATARFVLRRAGHDPAAHYRSLLADGLPSVIAGLGECGTHSDIALLLPWLGHPSSRGRAETVRALRRLGHPPIDLLPLLTDPVSSVTRQVATALLPHARSLDPTALLPSSTKPRTSRPPPTGSSAPTARGPASPPTSA</sequence>
<evidence type="ECO:0000256" key="1">
    <source>
        <dbReference type="SAM" id="MobiDB-lite"/>
    </source>
</evidence>
<evidence type="ECO:0000313" key="2">
    <source>
        <dbReference type="EMBL" id="MFC7614144.1"/>
    </source>
</evidence>
<dbReference type="InterPro" id="IPR011989">
    <property type="entry name" value="ARM-like"/>
</dbReference>
<organism evidence="2 3">
    <name type="scientific">Actinokineospora soli</name>
    <dbReference type="NCBI Taxonomy" id="1048753"/>
    <lineage>
        <taxon>Bacteria</taxon>
        <taxon>Bacillati</taxon>
        <taxon>Actinomycetota</taxon>
        <taxon>Actinomycetes</taxon>
        <taxon>Pseudonocardiales</taxon>
        <taxon>Pseudonocardiaceae</taxon>
        <taxon>Actinokineospora</taxon>
    </lineage>
</organism>
<dbReference type="SUPFAM" id="SSF48371">
    <property type="entry name" value="ARM repeat"/>
    <property type="match status" value="1"/>
</dbReference>
<keyword evidence="3" id="KW-1185">Reference proteome</keyword>
<feature type="region of interest" description="Disordered" evidence="1">
    <location>
        <begin position="251"/>
        <end position="288"/>
    </location>
</feature>
<dbReference type="EMBL" id="JBHTEY010000004">
    <property type="protein sequence ID" value="MFC7614144.1"/>
    <property type="molecule type" value="Genomic_DNA"/>
</dbReference>
<name>A0ABW2TLV2_9PSEU</name>
<gene>
    <name evidence="2" type="ORF">ACFQV2_11885</name>
</gene>
<evidence type="ECO:0008006" key="4">
    <source>
        <dbReference type="Google" id="ProtNLM"/>
    </source>
</evidence>
<dbReference type="Proteomes" id="UP001596512">
    <property type="component" value="Unassembled WGS sequence"/>
</dbReference>
<accession>A0ABW2TLV2</accession>
<reference evidence="3" key="1">
    <citation type="journal article" date="2019" name="Int. J. Syst. Evol. Microbiol.">
        <title>The Global Catalogue of Microorganisms (GCM) 10K type strain sequencing project: providing services to taxonomists for standard genome sequencing and annotation.</title>
        <authorList>
            <consortium name="The Broad Institute Genomics Platform"/>
            <consortium name="The Broad Institute Genome Sequencing Center for Infectious Disease"/>
            <person name="Wu L."/>
            <person name="Ma J."/>
        </authorList>
    </citation>
    <scope>NUCLEOTIDE SEQUENCE [LARGE SCALE GENOMIC DNA]</scope>
    <source>
        <strain evidence="3">JCM 17695</strain>
    </source>
</reference>
<dbReference type="InterPro" id="IPR016024">
    <property type="entry name" value="ARM-type_fold"/>
</dbReference>
<dbReference type="Gene3D" id="1.25.10.10">
    <property type="entry name" value="Leucine-rich Repeat Variant"/>
    <property type="match status" value="1"/>
</dbReference>
<comment type="caution">
    <text evidence="2">The sequence shown here is derived from an EMBL/GenBank/DDBJ whole genome shotgun (WGS) entry which is preliminary data.</text>
</comment>
<protein>
    <recommendedName>
        <fullName evidence="4">HEAT repeat-containing protein</fullName>
    </recommendedName>
</protein>
<proteinExistence type="predicted"/>